<dbReference type="PANTHER" id="PTHR32487:SF29">
    <property type="entry name" value="NAD-DEPENDENT EPIMERASE_DEHYDRATASE DOMAIN-CONTAINING PROTEIN"/>
    <property type="match status" value="1"/>
</dbReference>
<dbReference type="OrthoDB" id="1731983at2759"/>
<protein>
    <submittedName>
        <fullName evidence="2">Uncharacterized protein</fullName>
    </submittedName>
</protein>
<organism evidence="2 3">
    <name type="scientific">Stachybotrys chartarum (strain CBS 109288 / IBT 7711)</name>
    <name type="common">Toxic black mold</name>
    <name type="synonym">Stilbospora chartarum</name>
    <dbReference type="NCBI Taxonomy" id="1280523"/>
    <lineage>
        <taxon>Eukaryota</taxon>
        <taxon>Fungi</taxon>
        <taxon>Dikarya</taxon>
        <taxon>Ascomycota</taxon>
        <taxon>Pezizomycotina</taxon>
        <taxon>Sordariomycetes</taxon>
        <taxon>Hypocreomycetidae</taxon>
        <taxon>Hypocreales</taxon>
        <taxon>Stachybotryaceae</taxon>
        <taxon>Stachybotrys</taxon>
    </lineage>
</organism>
<evidence type="ECO:0000256" key="1">
    <source>
        <dbReference type="SAM" id="MobiDB-lite"/>
    </source>
</evidence>
<evidence type="ECO:0000313" key="2">
    <source>
        <dbReference type="EMBL" id="KEY74529.1"/>
    </source>
</evidence>
<evidence type="ECO:0000313" key="3">
    <source>
        <dbReference type="Proteomes" id="UP000028045"/>
    </source>
</evidence>
<dbReference type="InterPro" id="IPR036291">
    <property type="entry name" value="NAD(P)-bd_dom_sf"/>
</dbReference>
<keyword evidence="3" id="KW-1185">Reference proteome</keyword>
<dbReference type="SUPFAM" id="SSF51735">
    <property type="entry name" value="NAD(P)-binding Rossmann-fold domains"/>
    <property type="match status" value="1"/>
</dbReference>
<accession>A0A084BAF0</accession>
<dbReference type="PANTHER" id="PTHR32487">
    <property type="entry name" value="3-OXO-DELTA(4,5)-STEROID 5-BETA-REDUCTASE"/>
    <property type="match status" value="1"/>
</dbReference>
<proteinExistence type="predicted"/>
<dbReference type="EMBL" id="KL647512">
    <property type="protein sequence ID" value="KEY74529.1"/>
    <property type="molecule type" value="Genomic_DNA"/>
</dbReference>
<sequence length="462" mass="51304">MTQRNQPADASRPRHRVDHARDANRRHSKFGVLPAFTSSEPSKAEVAAVKILFPGVHNNDILVVLAASLAVACDMDDIIEALPPRVGKIALDDCIKIIQGRYPIDKSGKVQRVAQALRNHVQEPLSHGAPKHSSKLENGDCIVHIVKHISLLCQSHLEWCASAKRYRIKEASSTESPPLQVFYSGMFHGLPSFPENTIGLTALITSATGLSGHHMARVLAASPRWTKIYRLSFRAPQQGFGSTKIEHLRVNFLDKPSHIASLLGAIKHVDAVQQFHRRTAADIPEAQATHASDGLQALRLLHEPAPLPAFESDSRVTLHENFYYGQEDMLVEYCAVSDGSLNHRLGFGIYASVQAYLKQPISFPGDYRAWDREQVQSTALLNAYFMGWVVLIDNTSNEDFNIHDGQCFMVGRLWPYLAQWYGVGWNPPKKNEAEYNSTSHPCPSFPEGRALCTSIPSIPIQS</sequence>
<gene>
    <name evidence="2" type="ORF">S7711_08513</name>
</gene>
<dbReference type="AlphaFoldDB" id="A0A084BAF0"/>
<reference evidence="2 3" key="1">
    <citation type="journal article" date="2014" name="BMC Genomics">
        <title>Comparative genome sequencing reveals chemotype-specific gene clusters in the toxigenic black mold Stachybotrys.</title>
        <authorList>
            <person name="Semeiks J."/>
            <person name="Borek D."/>
            <person name="Otwinowski Z."/>
            <person name="Grishin N.V."/>
        </authorList>
    </citation>
    <scope>NUCLEOTIDE SEQUENCE [LARGE SCALE GENOMIC DNA]</scope>
    <source>
        <strain evidence="3">CBS 109288 / IBT 7711</strain>
    </source>
</reference>
<dbReference type="HOGENOM" id="CLU_592075_0_0_1"/>
<dbReference type="Proteomes" id="UP000028045">
    <property type="component" value="Unassembled WGS sequence"/>
</dbReference>
<name>A0A084BAF0_STACB</name>
<feature type="region of interest" description="Disordered" evidence="1">
    <location>
        <begin position="1"/>
        <end position="24"/>
    </location>
</feature>
<dbReference type="Gene3D" id="3.40.50.720">
    <property type="entry name" value="NAD(P)-binding Rossmann-like Domain"/>
    <property type="match status" value="1"/>
</dbReference>